<comment type="caution">
    <text evidence="2">The sequence shown here is derived from an EMBL/GenBank/DDBJ whole genome shotgun (WGS) entry which is preliminary data.</text>
</comment>
<dbReference type="PATRIC" id="fig|1165867.3.peg.6164"/>
<dbReference type="Proteomes" id="UP000006447">
    <property type="component" value="Unassembled WGS sequence"/>
</dbReference>
<dbReference type="AlphaFoldDB" id="I0WDJ1"/>
<dbReference type="Gene3D" id="3.10.180.10">
    <property type="entry name" value="2,3-Dihydroxybiphenyl 1,2-Dioxygenase, domain 1"/>
    <property type="match status" value="1"/>
</dbReference>
<reference evidence="2 3" key="1">
    <citation type="journal article" date="2012" name="J. Bacteriol.">
        <title>Draft genome sequence of the nitrophenol-degrading actinomycete Rhodococcus imtechensis RKJ300.</title>
        <authorList>
            <person name="Vikram S."/>
            <person name="Kumar S."/>
            <person name="Subramanian S."/>
            <person name="Raghava G.P."/>
        </authorList>
    </citation>
    <scope>NUCLEOTIDE SEQUENCE [LARGE SCALE GENOMIC DNA]</scope>
    <source>
        <strain evidence="2 3">RKJ300</strain>
    </source>
</reference>
<dbReference type="EMBL" id="AJJH01000163">
    <property type="protein sequence ID" value="EID74457.1"/>
    <property type="molecule type" value="Genomic_DNA"/>
</dbReference>
<gene>
    <name evidence="2" type="ORF">W59_30139</name>
</gene>
<evidence type="ECO:0000313" key="3">
    <source>
        <dbReference type="Proteomes" id="UP000006447"/>
    </source>
</evidence>
<accession>I0WDJ1</accession>
<dbReference type="InterPro" id="IPR029068">
    <property type="entry name" value="Glyas_Bleomycin-R_OHBP_Dase"/>
</dbReference>
<name>I0WDJ1_RHOOP</name>
<protein>
    <recommendedName>
        <fullName evidence="1">VOC domain-containing protein</fullName>
    </recommendedName>
</protein>
<dbReference type="Pfam" id="PF00903">
    <property type="entry name" value="Glyoxalase"/>
    <property type="match status" value="1"/>
</dbReference>
<sequence length="139" mass="15449">MKMCAAKVASSVMQVAELDRSVKYYCDVFACRVAVREPDAALLLTPDNFQIYMYAKKGASTRRGVSVIGVHYVMWAADTEDELARITERLRTYDAATYTQTVGGVTFVDGCDPDGIRVIVAYPGPEQLPRELIAQRFRG</sequence>
<dbReference type="CDD" id="cd06587">
    <property type="entry name" value="VOC"/>
    <property type="match status" value="1"/>
</dbReference>
<dbReference type="InterPro" id="IPR004360">
    <property type="entry name" value="Glyas_Fos-R_dOase_dom"/>
</dbReference>
<dbReference type="SUPFAM" id="SSF54593">
    <property type="entry name" value="Glyoxalase/Bleomycin resistance protein/Dihydroxybiphenyl dioxygenase"/>
    <property type="match status" value="1"/>
</dbReference>
<proteinExistence type="predicted"/>
<dbReference type="PROSITE" id="PS51819">
    <property type="entry name" value="VOC"/>
    <property type="match status" value="1"/>
</dbReference>
<evidence type="ECO:0000313" key="2">
    <source>
        <dbReference type="EMBL" id="EID74457.1"/>
    </source>
</evidence>
<organism evidence="2 3">
    <name type="scientific">Rhodococcus opacus RKJ300 = JCM 13270</name>
    <dbReference type="NCBI Taxonomy" id="1165867"/>
    <lineage>
        <taxon>Bacteria</taxon>
        <taxon>Bacillati</taxon>
        <taxon>Actinomycetota</taxon>
        <taxon>Actinomycetes</taxon>
        <taxon>Mycobacteriales</taxon>
        <taxon>Nocardiaceae</taxon>
        <taxon>Rhodococcus</taxon>
    </lineage>
</organism>
<evidence type="ECO:0000259" key="1">
    <source>
        <dbReference type="PROSITE" id="PS51819"/>
    </source>
</evidence>
<dbReference type="InterPro" id="IPR037523">
    <property type="entry name" value="VOC_core"/>
</dbReference>
<feature type="domain" description="VOC" evidence="1">
    <location>
        <begin position="7"/>
        <end position="123"/>
    </location>
</feature>